<name>A0A4R2KHX3_9GAMM</name>
<dbReference type="PANTHER" id="PTHR21600:SF92">
    <property type="entry name" value="RIBOSOMAL LARGE SUBUNIT PSEUDOURIDINE SYNTHASE C"/>
    <property type="match status" value="1"/>
</dbReference>
<organism evidence="13 14">
    <name type="scientific">Chromatocurvus halotolerans</name>
    <dbReference type="NCBI Taxonomy" id="1132028"/>
    <lineage>
        <taxon>Bacteria</taxon>
        <taxon>Pseudomonadati</taxon>
        <taxon>Pseudomonadota</taxon>
        <taxon>Gammaproteobacteria</taxon>
        <taxon>Cellvibrionales</taxon>
        <taxon>Halieaceae</taxon>
        <taxon>Chromatocurvus</taxon>
    </lineage>
</organism>
<dbReference type="CDD" id="cd02869">
    <property type="entry name" value="PseudoU_synth_RluA_like"/>
    <property type="match status" value="1"/>
</dbReference>
<dbReference type="CDD" id="cd00165">
    <property type="entry name" value="S4"/>
    <property type="match status" value="1"/>
</dbReference>
<feature type="active site" evidence="7">
    <location>
        <position position="147"/>
    </location>
</feature>
<dbReference type="GO" id="GO:0160141">
    <property type="term" value="F:23S rRNA pseudouridine(955/2504/2580) synthase activity"/>
    <property type="evidence" value="ECO:0007669"/>
    <property type="project" value="UniProtKB-EC"/>
</dbReference>
<evidence type="ECO:0000256" key="5">
    <source>
        <dbReference type="ARBA" id="ARBA00022884"/>
    </source>
</evidence>
<dbReference type="InterPro" id="IPR006225">
    <property type="entry name" value="PsdUridine_synth_RluC/D"/>
</dbReference>
<dbReference type="InterPro" id="IPR002942">
    <property type="entry name" value="S4_RNA-bd"/>
</dbReference>
<comment type="similarity">
    <text evidence="3 9">Belongs to the pseudouridine synthase RluA family.</text>
</comment>
<evidence type="ECO:0000256" key="1">
    <source>
        <dbReference type="ARBA" id="ARBA00000381"/>
    </source>
</evidence>
<dbReference type="EC" id="5.4.99.-" evidence="9"/>
<comment type="catalytic activity">
    <reaction evidence="9">
        <text>a uridine in RNA = a pseudouridine in RNA</text>
        <dbReference type="Rhea" id="RHEA:48348"/>
        <dbReference type="Rhea" id="RHEA-COMP:12068"/>
        <dbReference type="Rhea" id="RHEA-COMP:12069"/>
        <dbReference type="ChEBI" id="CHEBI:65314"/>
        <dbReference type="ChEBI" id="CHEBI:65315"/>
    </reaction>
</comment>
<feature type="region of interest" description="Disordered" evidence="10">
    <location>
        <begin position="1"/>
        <end position="20"/>
    </location>
</feature>
<evidence type="ECO:0000313" key="13">
    <source>
        <dbReference type="EMBL" id="TCO72764.1"/>
    </source>
</evidence>
<dbReference type="PROSITE" id="PS01129">
    <property type="entry name" value="PSI_RLU"/>
    <property type="match status" value="1"/>
</dbReference>
<comment type="caution">
    <text evidence="13">The sequence shown here is derived from an EMBL/GenBank/DDBJ whole genome shotgun (WGS) entry which is preliminary data.</text>
</comment>
<evidence type="ECO:0000256" key="2">
    <source>
        <dbReference type="ARBA" id="ARBA00002876"/>
    </source>
</evidence>
<evidence type="ECO:0000256" key="7">
    <source>
        <dbReference type="PIRSR" id="PIRSR606225-1"/>
    </source>
</evidence>
<dbReference type="SUPFAM" id="SSF55120">
    <property type="entry name" value="Pseudouridine synthase"/>
    <property type="match status" value="1"/>
</dbReference>
<comment type="catalytic activity">
    <reaction evidence="1">
        <text>uridine(955/2504/2580) in 23S rRNA = pseudouridine(955/2504/2580) in 23S rRNA</text>
        <dbReference type="Rhea" id="RHEA:42528"/>
        <dbReference type="Rhea" id="RHEA-COMP:10099"/>
        <dbReference type="Rhea" id="RHEA-COMP:10100"/>
        <dbReference type="ChEBI" id="CHEBI:65314"/>
        <dbReference type="ChEBI" id="CHEBI:65315"/>
        <dbReference type="EC" id="5.4.99.24"/>
    </reaction>
</comment>
<keyword evidence="5 8" id="KW-0694">RNA-binding</keyword>
<evidence type="ECO:0000256" key="9">
    <source>
        <dbReference type="RuleBase" id="RU362028"/>
    </source>
</evidence>
<keyword evidence="4" id="KW-0698">rRNA processing</keyword>
<evidence type="ECO:0000259" key="11">
    <source>
        <dbReference type="Pfam" id="PF00849"/>
    </source>
</evidence>
<dbReference type="Gene3D" id="3.30.2350.10">
    <property type="entry name" value="Pseudouridine synthase"/>
    <property type="match status" value="1"/>
</dbReference>
<keyword evidence="6 9" id="KW-0413">Isomerase</keyword>
<feature type="domain" description="Pseudouridine synthase RsuA/RluA-like" evidence="11">
    <location>
        <begin position="105"/>
        <end position="252"/>
    </location>
</feature>
<comment type="function">
    <text evidence="2">Responsible for synthesis of pseudouridine from uracil at positions 955, 2504 and 2580 in 23S ribosomal RNA.</text>
</comment>
<evidence type="ECO:0000256" key="8">
    <source>
        <dbReference type="PROSITE-ProRule" id="PRU00182"/>
    </source>
</evidence>
<evidence type="ECO:0000259" key="12">
    <source>
        <dbReference type="Pfam" id="PF01479"/>
    </source>
</evidence>
<dbReference type="EMBL" id="SLWX01000017">
    <property type="protein sequence ID" value="TCO72764.1"/>
    <property type="molecule type" value="Genomic_DNA"/>
</dbReference>
<dbReference type="InterPro" id="IPR006145">
    <property type="entry name" value="PsdUridine_synth_RsuA/RluA"/>
</dbReference>
<evidence type="ECO:0000256" key="3">
    <source>
        <dbReference type="ARBA" id="ARBA00010876"/>
    </source>
</evidence>
<dbReference type="RefSeq" id="WP_240624429.1">
    <property type="nucleotide sequence ID" value="NZ_QQSW01000021.1"/>
</dbReference>
<protein>
    <recommendedName>
        <fullName evidence="9">Pseudouridine synthase</fullName>
        <ecNumber evidence="9">5.4.99.-</ecNumber>
    </recommendedName>
</protein>
<dbReference type="PROSITE" id="PS50889">
    <property type="entry name" value="S4"/>
    <property type="match status" value="1"/>
</dbReference>
<feature type="domain" description="RNA-binding S4" evidence="12">
    <location>
        <begin position="24"/>
        <end position="70"/>
    </location>
</feature>
<proteinExistence type="inferred from homology"/>
<dbReference type="SUPFAM" id="SSF55174">
    <property type="entry name" value="Alpha-L RNA-binding motif"/>
    <property type="match status" value="1"/>
</dbReference>
<dbReference type="InterPro" id="IPR006224">
    <property type="entry name" value="PsdUridine_synth_RluA-like_CS"/>
</dbReference>
<dbReference type="NCBIfam" id="TIGR00005">
    <property type="entry name" value="rluA_subfam"/>
    <property type="match status" value="1"/>
</dbReference>
<gene>
    <name evidence="13" type="ORF">EV688_11755</name>
</gene>
<dbReference type="InterPro" id="IPR050188">
    <property type="entry name" value="RluA_PseudoU_synthase"/>
</dbReference>
<reference evidence="13 14" key="1">
    <citation type="submission" date="2019-03" db="EMBL/GenBank/DDBJ databases">
        <title>Genomic Encyclopedia of Type Strains, Phase IV (KMG-IV): sequencing the most valuable type-strain genomes for metagenomic binning, comparative biology and taxonomic classification.</title>
        <authorList>
            <person name="Goeker M."/>
        </authorList>
    </citation>
    <scope>NUCLEOTIDE SEQUENCE [LARGE SCALE GENOMIC DNA]</scope>
    <source>
        <strain evidence="13 14">DSM 23344</strain>
    </source>
</reference>
<dbReference type="Proteomes" id="UP000294980">
    <property type="component" value="Unassembled WGS sequence"/>
</dbReference>
<dbReference type="Pfam" id="PF00849">
    <property type="entry name" value="PseudoU_synth_2"/>
    <property type="match status" value="1"/>
</dbReference>
<dbReference type="Pfam" id="PF01479">
    <property type="entry name" value="S4"/>
    <property type="match status" value="1"/>
</dbReference>
<sequence length="317" mass="35781">MTEGPATDAPRVRHRTVDERSDGQRLDNFLIREMHGVPKTRLYRALRKGEIRVNKGRARADYRLVAGDVVRLPPLHQASRREAAVVPYYWSERLADRIIRRDERLLVVNKPSGLAVHGGSGLDFGLIECLRQIYPEDRHLELVHRLDRDTSGLILVSRQPAALRELHGLLRGTGVTKDYLALAAGHWPRHLTLIEAPLEKNTLQSGERMVRVAKGGKPSQTAFSVVRYVGNATLLRASPITGRTHQIRIHARHAGFPLLGDDKYQNEDSAALTRALGLQRLFLHAERLRFRLGDEMYDLNAALDDELVALLDRAPQQ</sequence>
<dbReference type="GO" id="GO:0000455">
    <property type="term" value="P:enzyme-directed rRNA pseudouridine synthesis"/>
    <property type="evidence" value="ECO:0007669"/>
    <property type="project" value="TreeGrafter"/>
</dbReference>
<dbReference type="InterPro" id="IPR036986">
    <property type="entry name" value="S4_RNA-bd_sf"/>
</dbReference>
<evidence type="ECO:0000256" key="10">
    <source>
        <dbReference type="SAM" id="MobiDB-lite"/>
    </source>
</evidence>
<dbReference type="InterPro" id="IPR020103">
    <property type="entry name" value="PsdUridine_synth_cat_dom_sf"/>
</dbReference>
<evidence type="ECO:0000256" key="4">
    <source>
        <dbReference type="ARBA" id="ARBA00022552"/>
    </source>
</evidence>
<dbReference type="PANTHER" id="PTHR21600">
    <property type="entry name" value="MITOCHONDRIAL RNA PSEUDOURIDINE SYNTHASE"/>
    <property type="match status" value="1"/>
</dbReference>
<keyword evidence="14" id="KW-1185">Reference proteome</keyword>
<dbReference type="Gene3D" id="3.10.290.10">
    <property type="entry name" value="RNA-binding S4 domain"/>
    <property type="match status" value="1"/>
</dbReference>
<accession>A0A4R2KHX3</accession>
<evidence type="ECO:0000256" key="6">
    <source>
        <dbReference type="ARBA" id="ARBA00023235"/>
    </source>
</evidence>
<evidence type="ECO:0000313" key="14">
    <source>
        <dbReference type="Proteomes" id="UP000294980"/>
    </source>
</evidence>
<dbReference type="GO" id="GO:0003723">
    <property type="term" value="F:RNA binding"/>
    <property type="evidence" value="ECO:0007669"/>
    <property type="project" value="UniProtKB-KW"/>
</dbReference>
<dbReference type="AlphaFoldDB" id="A0A4R2KHX3"/>